<dbReference type="Gene3D" id="3.10.450.50">
    <property type="match status" value="1"/>
</dbReference>
<evidence type="ECO:0000313" key="2">
    <source>
        <dbReference type="EMBL" id="TFY57522.1"/>
    </source>
</evidence>
<evidence type="ECO:0008006" key="4">
    <source>
        <dbReference type="Google" id="ProtNLM"/>
    </source>
</evidence>
<gene>
    <name evidence="2" type="ORF">EVG20_g8510</name>
</gene>
<dbReference type="InterPro" id="IPR032710">
    <property type="entry name" value="NTF2-like_dom_sf"/>
</dbReference>
<dbReference type="EMBL" id="SEOQ01000744">
    <property type="protein sequence ID" value="TFY57522.1"/>
    <property type="molecule type" value="Genomic_DNA"/>
</dbReference>
<feature type="region of interest" description="Disordered" evidence="1">
    <location>
        <begin position="1"/>
        <end position="22"/>
    </location>
</feature>
<comment type="caution">
    <text evidence="2">The sequence shown here is derived from an EMBL/GenBank/DDBJ whole genome shotgun (WGS) entry which is preliminary data.</text>
</comment>
<accession>A0A4Y9Y5U1</accession>
<proteinExistence type="predicted"/>
<sequence length="219" mass="24338">MSTQPVPDPAIQPATTTPQSPQREAAFAYLRALENCNPDAAEGLLSPQFRFTVHRTPTWAGADDDRGEPEGVGKVDYMRQIRAYAELTEKYELKIWDGCEAKEGPKVWVHTSGRVMLKSGGELKHECVWMFTVEEEVDAGGKALIRELKEFLLEVGSVDEVHREQEVDSECENATAQQASTPTVPCFLDRQLNNTMIPMFRAHATKQLATRCAAATGEN</sequence>
<evidence type="ECO:0000313" key="3">
    <source>
        <dbReference type="Proteomes" id="UP000298327"/>
    </source>
</evidence>
<evidence type="ECO:0000256" key="1">
    <source>
        <dbReference type="SAM" id="MobiDB-lite"/>
    </source>
</evidence>
<organism evidence="2 3">
    <name type="scientific">Dentipellis fragilis</name>
    <dbReference type="NCBI Taxonomy" id="205917"/>
    <lineage>
        <taxon>Eukaryota</taxon>
        <taxon>Fungi</taxon>
        <taxon>Dikarya</taxon>
        <taxon>Basidiomycota</taxon>
        <taxon>Agaricomycotina</taxon>
        <taxon>Agaricomycetes</taxon>
        <taxon>Russulales</taxon>
        <taxon>Hericiaceae</taxon>
        <taxon>Dentipellis</taxon>
    </lineage>
</organism>
<dbReference type="Proteomes" id="UP000298327">
    <property type="component" value="Unassembled WGS sequence"/>
</dbReference>
<dbReference type="SUPFAM" id="SSF54427">
    <property type="entry name" value="NTF2-like"/>
    <property type="match status" value="1"/>
</dbReference>
<name>A0A4Y9Y5U1_9AGAM</name>
<feature type="compositionally biased region" description="Polar residues" evidence="1">
    <location>
        <begin position="13"/>
        <end position="22"/>
    </location>
</feature>
<keyword evidence="3" id="KW-1185">Reference proteome</keyword>
<feature type="compositionally biased region" description="Pro residues" evidence="1">
    <location>
        <begin position="1"/>
        <end position="10"/>
    </location>
</feature>
<protein>
    <recommendedName>
        <fullName evidence="4">SnoaL-like domain-containing protein</fullName>
    </recommendedName>
</protein>
<reference evidence="2 3" key="1">
    <citation type="submission" date="2019-02" db="EMBL/GenBank/DDBJ databases">
        <title>Genome sequencing of the rare red list fungi Dentipellis fragilis.</title>
        <authorList>
            <person name="Buettner E."/>
            <person name="Kellner H."/>
        </authorList>
    </citation>
    <scope>NUCLEOTIDE SEQUENCE [LARGE SCALE GENOMIC DNA]</scope>
    <source>
        <strain evidence="2 3">DSM 105465</strain>
    </source>
</reference>
<dbReference type="AlphaFoldDB" id="A0A4Y9Y5U1"/>